<evidence type="ECO:0000256" key="1">
    <source>
        <dbReference type="SAM" id="Phobius"/>
    </source>
</evidence>
<dbReference type="AlphaFoldDB" id="A0A1D9MM13"/>
<accession>A0A1D9MM13</accession>
<proteinExistence type="predicted"/>
<feature type="transmembrane region" description="Helical" evidence="1">
    <location>
        <begin position="21"/>
        <end position="43"/>
    </location>
</feature>
<reference evidence="2 3" key="1">
    <citation type="submission" date="2016-10" db="EMBL/GenBank/DDBJ databases">
        <title>Actinomyces aegypiusis sp. nov., isolated from the Aegypius monachus in Qinghai Tibet Plateau China.</title>
        <authorList>
            <person name="Wang Y."/>
        </authorList>
    </citation>
    <scope>NUCLEOTIDE SEQUENCE [LARGE SCALE GENOMIC DNA]</scope>
    <source>
        <strain evidence="2 3">VUL4_3</strain>
    </source>
</reference>
<sequence>MSFAQLNASFRQYLPLVGRGALIALARTLIFALTTLALSGIFSWWGANLVALAVAAIFHGISANHLKVFGVGPMEFNGKIALGLFLLALPVVVFTGQVSGLAGHLAAAFTAFNQRQQNQALLAA</sequence>
<keyword evidence="3" id="KW-1185">Reference proteome</keyword>
<evidence type="ECO:0000313" key="3">
    <source>
        <dbReference type="Proteomes" id="UP000176288"/>
    </source>
</evidence>
<gene>
    <name evidence="2" type="ORF">BK816_07960</name>
</gene>
<dbReference type="EMBL" id="CP017812">
    <property type="protein sequence ID" value="AOZ73229.1"/>
    <property type="molecule type" value="Genomic_DNA"/>
</dbReference>
<evidence type="ECO:0000313" key="2">
    <source>
        <dbReference type="EMBL" id="AOZ73229.1"/>
    </source>
</evidence>
<feature type="transmembrane region" description="Helical" evidence="1">
    <location>
        <begin position="49"/>
        <end position="68"/>
    </location>
</feature>
<keyword evidence="1" id="KW-1133">Transmembrane helix</keyword>
<organism evidence="2 3">
    <name type="scientific">Boudabousia tangfeifanii</name>
    <dbReference type="NCBI Taxonomy" id="1912795"/>
    <lineage>
        <taxon>Bacteria</taxon>
        <taxon>Bacillati</taxon>
        <taxon>Actinomycetota</taxon>
        <taxon>Actinomycetes</taxon>
        <taxon>Actinomycetales</taxon>
        <taxon>Actinomycetaceae</taxon>
        <taxon>Boudabousia</taxon>
    </lineage>
</organism>
<dbReference type="Proteomes" id="UP000176288">
    <property type="component" value="Chromosome"/>
</dbReference>
<dbReference type="KEGG" id="avu:BK816_07960"/>
<name>A0A1D9MM13_9ACTO</name>
<keyword evidence="1" id="KW-0472">Membrane</keyword>
<feature type="transmembrane region" description="Helical" evidence="1">
    <location>
        <begin position="80"/>
        <end position="102"/>
    </location>
</feature>
<keyword evidence="1" id="KW-0812">Transmembrane</keyword>
<protein>
    <submittedName>
        <fullName evidence="2">Uncharacterized protein</fullName>
    </submittedName>
</protein>